<dbReference type="InterPro" id="IPR025642">
    <property type="entry name" value="DUF4342"/>
</dbReference>
<keyword evidence="2" id="KW-0472">Membrane</keyword>
<dbReference type="Pfam" id="PF14242">
    <property type="entry name" value="DUF4342"/>
    <property type="match status" value="1"/>
</dbReference>
<proteinExistence type="predicted"/>
<dbReference type="AlphaFoldDB" id="A0A317PFF6"/>
<evidence type="ECO:0000256" key="1">
    <source>
        <dbReference type="SAM" id="MobiDB-lite"/>
    </source>
</evidence>
<evidence type="ECO:0000259" key="3">
    <source>
        <dbReference type="Pfam" id="PF14242"/>
    </source>
</evidence>
<keyword evidence="2" id="KW-0812">Transmembrane</keyword>
<feature type="transmembrane region" description="Helical" evidence="2">
    <location>
        <begin position="70"/>
        <end position="97"/>
    </location>
</feature>
<feature type="domain" description="DUF4342" evidence="3">
    <location>
        <begin position="26"/>
        <end position="106"/>
    </location>
</feature>
<gene>
    <name evidence="4" type="ORF">DFR52_10484</name>
</gene>
<sequence length="128" mass="13582">MKASQSRTDSPDASNPDHEKRPHHERTWTEEIEVTGEQLVATVKRLAAEGQVRRIRLTEPDGDIVLDMPLTIGAIAGGAIMLAAPLLAIIGALAVFVTKVRLEIVRDVPPPSGGTKADAASADDTPSI</sequence>
<evidence type="ECO:0000313" key="4">
    <source>
        <dbReference type="EMBL" id="PWV98795.1"/>
    </source>
</evidence>
<evidence type="ECO:0000256" key="2">
    <source>
        <dbReference type="SAM" id="Phobius"/>
    </source>
</evidence>
<accession>A0A317PFF6</accession>
<protein>
    <submittedName>
        <fullName evidence="4">Uncharacterized protein DUF4342</fullName>
    </submittedName>
</protein>
<dbReference type="Proteomes" id="UP000246352">
    <property type="component" value="Unassembled WGS sequence"/>
</dbReference>
<feature type="region of interest" description="Disordered" evidence="1">
    <location>
        <begin position="1"/>
        <end position="32"/>
    </location>
</feature>
<reference evidence="4 5" key="1">
    <citation type="submission" date="2018-05" db="EMBL/GenBank/DDBJ databases">
        <title>Genomic Encyclopedia of Type Strains, Phase IV (KMG-IV): sequencing the most valuable type-strain genomes for metagenomic binning, comparative biology and taxonomic classification.</title>
        <authorList>
            <person name="Goeker M."/>
        </authorList>
    </citation>
    <scope>NUCLEOTIDE SEQUENCE [LARGE SCALE GENOMIC DNA]</scope>
    <source>
        <strain evidence="4 5">DSM 16791</strain>
    </source>
</reference>
<dbReference type="RefSeq" id="WP_110032975.1">
    <property type="nucleotide sequence ID" value="NZ_QGTR01000004.1"/>
</dbReference>
<feature type="compositionally biased region" description="Basic and acidic residues" evidence="1">
    <location>
        <begin position="15"/>
        <end position="29"/>
    </location>
</feature>
<comment type="caution">
    <text evidence="4">The sequence shown here is derived from an EMBL/GenBank/DDBJ whole genome shotgun (WGS) entry which is preliminary data.</text>
</comment>
<feature type="compositionally biased region" description="Polar residues" evidence="1">
    <location>
        <begin position="1"/>
        <end position="13"/>
    </location>
</feature>
<feature type="region of interest" description="Disordered" evidence="1">
    <location>
        <begin position="107"/>
        <end position="128"/>
    </location>
</feature>
<name>A0A317PFF6_9HYPH</name>
<dbReference type="EMBL" id="QGTR01000004">
    <property type="protein sequence ID" value="PWV98795.1"/>
    <property type="molecule type" value="Genomic_DNA"/>
</dbReference>
<organism evidence="4 5">
    <name type="scientific">Hoeflea marina</name>
    <dbReference type="NCBI Taxonomy" id="274592"/>
    <lineage>
        <taxon>Bacteria</taxon>
        <taxon>Pseudomonadati</taxon>
        <taxon>Pseudomonadota</taxon>
        <taxon>Alphaproteobacteria</taxon>
        <taxon>Hyphomicrobiales</taxon>
        <taxon>Rhizobiaceae</taxon>
        <taxon>Hoeflea</taxon>
    </lineage>
</organism>
<evidence type="ECO:0000313" key="5">
    <source>
        <dbReference type="Proteomes" id="UP000246352"/>
    </source>
</evidence>
<dbReference type="OrthoDB" id="8116357at2"/>
<keyword evidence="5" id="KW-1185">Reference proteome</keyword>
<keyword evidence="2" id="KW-1133">Transmembrane helix</keyword>